<dbReference type="Gene3D" id="3.30.450.20">
    <property type="entry name" value="PAS domain"/>
    <property type="match status" value="2"/>
</dbReference>
<dbReference type="STRING" id="105231.A0A1Y1IKM7"/>
<dbReference type="SMART" id="SM00387">
    <property type="entry name" value="HATPase_c"/>
    <property type="match status" value="1"/>
</dbReference>
<dbReference type="InterPro" id="IPR005467">
    <property type="entry name" value="His_kinase_dom"/>
</dbReference>
<feature type="domain" description="Response regulatory" evidence="6">
    <location>
        <begin position="1191"/>
        <end position="1328"/>
    </location>
</feature>
<dbReference type="InterPro" id="IPR003594">
    <property type="entry name" value="HATPase_dom"/>
</dbReference>
<dbReference type="Proteomes" id="UP000054558">
    <property type="component" value="Unassembled WGS sequence"/>
</dbReference>
<feature type="transmembrane region" description="Helical" evidence="4">
    <location>
        <begin position="50"/>
        <end position="74"/>
    </location>
</feature>
<organism evidence="7 8">
    <name type="scientific">Klebsormidium nitens</name>
    <name type="common">Green alga</name>
    <name type="synonym">Ulothrix nitens</name>
    <dbReference type="NCBI Taxonomy" id="105231"/>
    <lineage>
        <taxon>Eukaryota</taxon>
        <taxon>Viridiplantae</taxon>
        <taxon>Streptophyta</taxon>
        <taxon>Klebsormidiophyceae</taxon>
        <taxon>Klebsormidiales</taxon>
        <taxon>Klebsormidiaceae</taxon>
        <taxon>Klebsormidium</taxon>
    </lineage>
</organism>
<dbReference type="Gene3D" id="3.40.50.2300">
    <property type="match status" value="1"/>
</dbReference>
<feature type="domain" description="Histidine kinase" evidence="5">
    <location>
        <begin position="448"/>
        <end position="760"/>
    </location>
</feature>
<feature type="modified residue" description="4-aspartylphosphate" evidence="2">
    <location>
        <position position="1259"/>
    </location>
</feature>
<accession>A0A1Y1IKM7</accession>
<dbReference type="SMART" id="SM00388">
    <property type="entry name" value="HisKA"/>
    <property type="match status" value="1"/>
</dbReference>
<name>A0A1Y1IKM7_KLENI</name>
<feature type="region of interest" description="Disordered" evidence="3">
    <location>
        <begin position="1122"/>
        <end position="1184"/>
    </location>
</feature>
<evidence type="ECO:0000259" key="6">
    <source>
        <dbReference type="PROSITE" id="PS50110"/>
    </source>
</evidence>
<dbReference type="SUPFAM" id="SSF52172">
    <property type="entry name" value="CheY-like"/>
    <property type="match status" value="1"/>
</dbReference>
<dbReference type="SUPFAM" id="SSF55874">
    <property type="entry name" value="ATPase domain of HSP90 chaperone/DNA topoisomerase II/histidine kinase"/>
    <property type="match status" value="1"/>
</dbReference>
<dbReference type="InterPro" id="IPR004358">
    <property type="entry name" value="Sig_transdc_His_kin-like_C"/>
</dbReference>
<sequence length="1334" mass="142186">MKHGNAKLRGVAELETGAEDEGLGFSTGGGKSATEEGGESKRRPPRYTVLITRLAIMTLFAVTVTLLSIFTWFWTSQSTKQAANSLGDSLRHNILNGSVVHMTRILSDQQSALNVTVNAAMYQHQLTGEVLGSDMRREVWGVVANRNYAFTSSTVLASAYFQSLNPGQPPQESFVNISYSPEETPTIYNVSLDAYGNRIGPVGVLTTDLDPRQRDYYLGAQNLSTGQVHWSLYYSARSFPVLSASTPLRDGTGDFLGVKIVIQQLGSVSNFVTNMWDMRGGMIFFMTSDGFLLASSGPREDFLNNYELGGRLRRATESTCPLIRSTDHFLMKEFGMPGLLSGPIRVGDVQLEGQKYYVDTVPIENGNLQMVAVLAIPRESIMGSIDNRSRVTAIMLCCLSSAAFLIGCVLVFLFTKRVSTEVKLKAELEEAKQRAEAHSKAKSMFLSNVSHELRTPMAGILGLLDLLSADEMLPEQATNVDQIRQCATYLLGLLNNLLDLGKIEAGKLELESADFDLVAELESLVDMFAVQCTAQGIEIGLELPGEMNRLVKGDQTRLRQIVVNLLSNAIKFSSPGGHVLVRASPNSSSGSLRTSASDAADAVRSSRESGSLFSPRFSFRAKEPSEASERSPPSRPSERSPPLIPSERSQPSKAFERSSPLKGSERSSPSTSGAFERKQATRLWYTFEVEDDGIGIPPEKREMVFENFAQADSSTTRLHGGTGLGLAIVRSLVHMMEGDISVVDKDGPGTLIRFQVSFEATCADAAGAPEGAQSCPIASATEPVCRGGNVLLAMPEALGRGIAERYLRKEGFDVRTATTWADVIPQAEQLIAPGNISNLVGVAAAHAENGLKHSSRPEDSYGGHISSAGAECELGASGHIVIDMETAEGGPEGGAEHGTCPTLVIIDVSTVPSPAGPKELGECLRQLERIQPRAVVAWLVSSDTPVSVRQMLKASSPVANKPLYASRLSELLLAMTSHGGELLTSEMTSAACGLQTCEHVASDVSPARPSNQLTSAGTQSPATKQVVKLDGGGFRTSEPLTSHAAQAWTSGKKTEPNKVENLVSSEKSAAHQIKSPGTEPAVGRNDNADQIIRSLDRALHESQPAATCRAALSSPVTSTVTLEQATGSAPGISMASRSGSGRATAAPISSQSTVRNEPDISVIDRTRAPRGVGEQQSNEGGSPKLPLAGLRILVAEDTPILQKLAVKTLSKLGASVHAVGDGQQASDAVAGANCAAERVSHGGTDGLSVERPFDVVLMDCQMPVMDGYEATRAIRQAEEGTGKYTPIIALTAHAMASDRDKCLAVGMDSYLAKPIQQKELVAAIKSIVATNSPK</sequence>
<feature type="compositionally biased region" description="Polar residues" evidence="3">
    <location>
        <begin position="584"/>
        <end position="594"/>
    </location>
</feature>
<dbReference type="InterPro" id="IPR003661">
    <property type="entry name" value="HisK_dim/P_dom"/>
</dbReference>
<dbReference type="InterPro" id="IPR001789">
    <property type="entry name" value="Sig_transdc_resp-reg_receiver"/>
</dbReference>
<dbReference type="PANTHER" id="PTHR45339">
    <property type="entry name" value="HYBRID SIGNAL TRANSDUCTION HISTIDINE KINASE J"/>
    <property type="match status" value="1"/>
</dbReference>
<evidence type="ECO:0000256" key="4">
    <source>
        <dbReference type="SAM" id="Phobius"/>
    </source>
</evidence>
<keyword evidence="4" id="KW-0812">Transmembrane</keyword>
<evidence type="ECO:0000259" key="5">
    <source>
        <dbReference type="PROSITE" id="PS50109"/>
    </source>
</evidence>
<dbReference type="Pfam" id="PF00512">
    <property type="entry name" value="HisKA"/>
    <property type="match status" value="1"/>
</dbReference>
<keyword evidence="7" id="KW-0808">Transferase</keyword>
<dbReference type="GO" id="GO:0000155">
    <property type="term" value="F:phosphorelay sensor kinase activity"/>
    <property type="evidence" value="ECO:0007669"/>
    <property type="project" value="InterPro"/>
</dbReference>
<dbReference type="OrthoDB" id="10266508at2759"/>
<protein>
    <submittedName>
        <fullName evidence="7">Signal transduction histidine kinase</fullName>
    </submittedName>
</protein>
<dbReference type="EMBL" id="DF237502">
    <property type="protein sequence ID" value="GAQ89701.1"/>
    <property type="molecule type" value="Genomic_DNA"/>
</dbReference>
<keyword evidence="7" id="KW-0418">Kinase</keyword>
<feature type="compositionally biased region" description="Low complexity" evidence="3">
    <location>
        <begin position="1133"/>
        <end position="1146"/>
    </location>
</feature>
<dbReference type="SMART" id="SM00448">
    <property type="entry name" value="REC"/>
    <property type="match status" value="1"/>
</dbReference>
<evidence type="ECO:0000256" key="3">
    <source>
        <dbReference type="SAM" id="MobiDB-lite"/>
    </source>
</evidence>
<dbReference type="Pfam" id="PF02518">
    <property type="entry name" value="HATPase_c"/>
    <property type="match status" value="1"/>
</dbReference>
<dbReference type="OMA" id="CKNENKM"/>
<dbReference type="CDD" id="cd00082">
    <property type="entry name" value="HisKA"/>
    <property type="match status" value="1"/>
</dbReference>
<dbReference type="Pfam" id="PF00072">
    <property type="entry name" value="Response_reg"/>
    <property type="match status" value="1"/>
</dbReference>
<evidence type="ECO:0000313" key="7">
    <source>
        <dbReference type="EMBL" id="GAQ89701.1"/>
    </source>
</evidence>
<evidence type="ECO:0000256" key="2">
    <source>
        <dbReference type="PROSITE-ProRule" id="PRU00169"/>
    </source>
</evidence>
<reference evidence="7 8" key="1">
    <citation type="journal article" date="2014" name="Nat. Commun.">
        <title>Klebsormidium flaccidum genome reveals primary factors for plant terrestrial adaptation.</title>
        <authorList>
            <person name="Hori K."/>
            <person name="Maruyama F."/>
            <person name="Fujisawa T."/>
            <person name="Togashi T."/>
            <person name="Yamamoto N."/>
            <person name="Seo M."/>
            <person name="Sato S."/>
            <person name="Yamada T."/>
            <person name="Mori H."/>
            <person name="Tajima N."/>
            <person name="Moriyama T."/>
            <person name="Ikeuchi M."/>
            <person name="Watanabe M."/>
            <person name="Wada H."/>
            <person name="Kobayashi K."/>
            <person name="Saito M."/>
            <person name="Masuda T."/>
            <person name="Sasaki-Sekimoto Y."/>
            <person name="Mashiguchi K."/>
            <person name="Awai K."/>
            <person name="Shimojima M."/>
            <person name="Masuda S."/>
            <person name="Iwai M."/>
            <person name="Nobusawa T."/>
            <person name="Narise T."/>
            <person name="Kondo S."/>
            <person name="Saito H."/>
            <person name="Sato R."/>
            <person name="Murakawa M."/>
            <person name="Ihara Y."/>
            <person name="Oshima-Yamada Y."/>
            <person name="Ohtaka K."/>
            <person name="Satoh M."/>
            <person name="Sonobe K."/>
            <person name="Ishii M."/>
            <person name="Ohtani R."/>
            <person name="Kanamori-Sato M."/>
            <person name="Honoki R."/>
            <person name="Miyazaki D."/>
            <person name="Mochizuki H."/>
            <person name="Umetsu J."/>
            <person name="Higashi K."/>
            <person name="Shibata D."/>
            <person name="Kamiya Y."/>
            <person name="Sato N."/>
            <person name="Nakamura Y."/>
            <person name="Tabata S."/>
            <person name="Ida S."/>
            <person name="Kurokawa K."/>
            <person name="Ohta H."/>
        </authorList>
    </citation>
    <scope>NUCLEOTIDE SEQUENCE [LARGE SCALE GENOMIC DNA]</scope>
    <source>
        <strain evidence="7 8">NIES-2285</strain>
    </source>
</reference>
<evidence type="ECO:0000313" key="8">
    <source>
        <dbReference type="Proteomes" id="UP000054558"/>
    </source>
</evidence>
<dbReference type="PANTHER" id="PTHR45339:SF5">
    <property type="entry name" value="HISTIDINE KINASE"/>
    <property type="match status" value="1"/>
</dbReference>
<feature type="transmembrane region" description="Helical" evidence="4">
    <location>
        <begin position="393"/>
        <end position="415"/>
    </location>
</feature>
<dbReference type="PROSITE" id="PS50110">
    <property type="entry name" value="RESPONSE_REGULATORY"/>
    <property type="match status" value="1"/>
</dbReference>
<dbReference type="CDD" id="cd17546">
    <property type="entry name" value="REC_hyHK_CKI1_RcsC-like"/>
    <property type="match status" value="1"/>
</dbReference>
<keyword evidence="1 2" id="KW-0597">Phosphoprotein</keyword>
<feature type="compositionally biased region" description="Basic and acidic residues" evidence="3">
    <location>
        <begin position="1156"/>
        <end position="1167"/>
    </location>
</feature>
<dbReference type="SUPFAM" id="SSF47384">
    <property type="entry name" value="Homodimeric domain of signal transducing histidine kinase"/>
    <property type="match status" value="1"/>
</dbReference>
<evidence type="ECO:0000256" key="1">
    <source>
        <dbReference type="ARBA" id="ARBA00022553"/>
    </source>
</evidence>
<keyword evidence="4" id="KW-1133">Transmembrane helix</keyword>
<dbReference type="InterPro" id="IPR036890">
    <property type="entry name" value="HATPase_C_sf"/>
</dbReference>
<dbReference type="PRINTS" id="PR00344">
    <property type="entry name" value="BCTRLSENSOR"/>
</dbReference>
<feature type="region of interest" description="Disordered" evidence="3">
    <location>
        <begin position="20"/>
        <end position="43"/>
    </location>
</feature>
<gene>
    <name evidence="7" type="ORF">KFL_005530010</name>
</gene>
<feature type="region of interest" description="Disordered" evidence="3">
    <location>
        <begin position="583"/>
        <end position="675"/>
    </location>
</feature>
<keyword evidence="8" id="KW-1185">Reference proteome</keyword>
<dbReference type="Gene3D" id="1.10.287.130">
    <property type="match status" value="1"/>
</dbReference>
<dbReference type="InterPro" id="IPR036097">
    <property type="entry name" value="HisK_dim/P_sf"/>
</dbReference>
<feature type="compositionally biased region" description="Basic and acidic residues" evidence="3">
    <location>
        <begin position="620"/>
        <end position="629"/>
    </location>
</feature>
<dbReference type="Gene3D" id="3.30.565.10">
    <property type="entry name" value="Histidine kinase-like ATPase, C-terminal domain"/>
    <property type="match status" value="1"/>
</dbReference>
<keyword evidence="4" id="KW-0472">Membrane</keyword>
<dbReference type="InterPro" id="IPR011006">
    <property type="entry name" value="CheY-like_superfamily"/>
</dbReference>
<proteinExistence type="predicted"/>
<dbReference type="PROSITE" id="PS50109">
    <property type="entry name" value="HIS_KIN"/>
    <property type="match status" value="1"/>
</dbReference>